<evidence type="ECO:0000256" key="1">
    <source>
        <dbReference type="ARBA" id="ARBA00001964"/>
    </source>
</evidence>
<comment type="catalytic activity">
    <reaction evidence="9">
        <text>N(6)-[(R)-lipoyl]-L-lysyl-[protein] + 3-methyl-2-oxobutanoate + H(+) = N(6)-[(R)-S(8)-2-methylpropanoyldihydrolipoyl]-L-lysyl-[protein] + CO2</text>
        <dbReference type="Rhea" id="RHEA:13457"/>
        <dbReference type="Rhea" id="RHEA-COMP:10474"/>
        <dbReference type="Rhea" id="RHEA-COMP:10497"/>
        <dbReference type="ChEBI" id="CHEBI:11851"/>
        <dbReference type="ChEBI" id="CHEBI:15378"/>
        <dbReference type="ChEBI" id="CHEBI:16526"/>
        <dbReference type="ChEBI" id="CHEBI:83099"/>
        <dbReference type="ChEBI" id="CHEBI:83142"/>
        <dbReference type="EC" id="1.2.4.4"/>
    </reaction>
</comment>
<gene>
    <name evidence="12" type="ORF">KQP761_LOCUS558</name>
    <name evidence="14" type="ORF">OVN521_LOCUS4965</name>
    <name evidence="13" type="ORF">UXM345_LOCUS269</name>
</gene>
<organism evidence="13 15">
    <name type="scientific">Rotaria magnacalcarata</name>
    <dbReference type="NCBI Taxonomy" id="392030"/>
    <lineage>
        <taxon>Eukaryota</taxon>
        <taxon>Metazoa</taxon>
        <taxon>Spiralia</taxon>
        <taxon>Gnathifera</taxon>
        <taxon>Rotifera</taxon>
        <taxon>Eurotatoria</taxon>
        <taxon>Bdelloidea</taxon>
        <taxon>Philodinida</taxon>
        <taxon>Philodinidae</taxon>
        <taxon>Rotaria</taxon>
    </lineage>
</organism>
<evidence type="ECO:0000256" key="5">
    <source>
        <dbReference type="ARBA" id="ARBA00022946"/>
    </source>
</evidence>
<feature type="region of interest" description="Disordered" evidence="10">
    <location>
        <begin position="122"/>
        <end position="160"/>
    </location>
</feature>
<evidence type="ECO:0000256" key="10">
    <source>
        <dbReference type="SAM" id="MobiDB-lite"/>
    </source>
</evidence>
<feature type="compositionally biased region" description="Low complexity" evidence="10">
    <location>
        <begin position="202"/>
        <end position="224"/>
    </location>
</feature>
<dbReference type="GO" id="GO:0009083">
    <property type="term" value="P:branched-chain amino acid catabolic process"/>
    <property type="evidence" value="ECO:0007669"/>
    <property type="project" value="TreeGrafter"/>
</dbReference>
<dbReference type="EMBL" id="CAJNOW010000036">
    <property type="protein sequence ID" value="CAF1215747.1"/>
    <property type="molecule type" value="Genomic_DNA"/>
</dbReference>
<evidence type="ECO:0000256" key="3">
    <source>
        <dbReference type="ARBA" id="ARBA00008646"/>
    </source>
</evidence>
<dbReference type="InterPro" id="IPR036779">
    <property type="entry name" value="LysM_dom_sf"/>
</dbReference>
<dbReference type="CDD" id="cd02000">
    <property type="entry name" value="TPP_E1_PDC_ADC_BCADC"/>
    <property type="match status" value="1"/>
</dbReference>
<feature type="compositionally biased region" description="Basic and acidic residues" evidence="10">
    <location>
        <begin position="615"/>
        <end position="625"/>
    </location>
</feature>
<dbReference type="AlphaFoldDB" id="A0A818W910"/>
<protein>
    <recommendedName>
        <fullName evidence="9">2-oxoisovalerate dehydrogenase subunit alpha</fullName>
        <ecNumber evidence="9">1.2.4.4</ecNumber>
    </recommendedName>
    <alternativeName>
        <fullName evidence="9">Branched-chain alpha-keto acid dehydrogenase E1 component alpha chain</fullName>
    </alternativeName>
</protein>
<keyword evidence="9" id="KW-0786">Thiamine pyrophosphate</keyword>
<comment type="cofactor">
    <cofactor evidence="1 9">
        <name>thiamine diphosphate</name>
        <dbReference type="ChEBI" id="CHEBI:58937"/>
    </cofactor>
</comment>
<keyword evidence="6" id="KW-0630">Potassium</keyword>
<evidence type="ECO:0000256" key="9">
    <source>
        <dbReference type="RuleBase" id="RU365014"/>
    </source>
</evidence>
<comment type="function">
    <text evidence="9">The branched-chain alpha-keto dehydrogenase complex catalyzes the overall conversion of alpha-keto acids to acyl-CoA and CO(2). It contains multiple copies of three enzymatic components: branched-chain alpha-keto acid decarboxylase (E1), lipoamide acyltransferase (E2) and lipoamide dehydrogenase (E3).</text>
</comment>
<evidence type="ECO:0000313" key="14">
    <source>
        <dbReference type="EMBL" id="CAF3819627.1"/>
    </source>
</evidence>
<dbReference type="Gene3D" id="3.40.50.970">
    <property type="match status" value="1"/>
</dbReference>
<feature type="compositionally biased region" description="Polar residues" evidence="10">
    <location>
        <begin position="122"/>
        <end position="139"/>
    </location>
</feature>
<evidence type="ECO:0000256" key="2">
    <source>
        <dbReference type="ARBA" id="ARBA00004305"/>
    </source>
</evidence>
<keyword evidence="16" id="KW-1185">Reference proteome</keyword>
<dbReference type="GO" id="GO:0046872">
    <property type="term" value="F:metal ion binding"/>
    <property type="evidence" value="ECO:0007669"/>
    <property type="project" value="UniProtKB-KW"/>
</dbReference>
<dbReference type="Pfam" id="PF00676">
    <property type="entry name" value="E1_dh"/>
    <property type="match status" value="1"/>
</dbReference>
<dbReference type="InterPro" id="IPR029061">
    <property type="entry name" value="THDP-binding"/>
</dbReference>
<dbReference type="InterPro" id="IPR050771">
    <property type="entry name" value="Alpha-ketoacid_DH_E1_comp"/>
</dbReference>
<dbReference type="SUPFAM" id="SSF52518">
    <property type="entry name" value="Thiamin diphosphate-binding fold (THDP-binding)"/>
    <property type="match status" value="1"/>
</dbReference>
<dbReference type="Proteomes" id="UP000663842">
    <property type="component" value="Unassembled WGS sequence"/>
</dbReference>
<feature type="domain" description="LysM" evidence="11">
    <location>
        <begin position="56"/>
        <end position="100"/>
    </location>
</feature>
<comment type="similarity">
    <text evidence="3 9">Belongs to the BCKDHA family.</text>
</comment>
<feature type="compositionally biased region" description="Low complexity" evidence="10">
    <location>
        <begin position="143"/>
        <end position="160"/>
    </location>
</feature>
<dbReference type="EMBL" id="CAJOBG010000478">
    <property type="protein sequence ID" value="CAF3819627.1"/>
    <property type="molecule type" value="Genomic_DNA"/>
</dbReference>
<dbReference type="Proteomes" id="UP000663834">
    <property type="component" value="Unassembled WGS sequence"/>
</dbReference>
<evidence type="ECO:0000313" key="12">
    <source>
        <dbReference type="EMBL" id="CAF1215747.1"/>
    </source>
</evidence>
<dbReference type="PROSITE" id="PS51782">
    <property type="entry name" value="LYSM"/>
    <property type="match status" value="1"/>
</dbReference>
<feature type="region of interest" description="Disordered" evidence="10">
    <location>
        <begin position="604"/>
        <end position="625"/>
    </location>
</feature>
<keyword evidence="4" id="KW-0479">Metal-binding</keyword>
<evidence type="ECO:0000259" key="11">
    <source>
        <dbReference type="PROSITE" id="PS51782"/>
    </source>
</evidence>
<name>A0A818W910_9BILA</name>
<feature type="region of interest" description="Disordered" evidence="10">
    <location>
        <begin position="181"/>
        <end position="235"/>
    </location>
</feature>
<reference evidence="13" key="1">
    <citation type="submission" date="2021-02" db="EMBL/GenBank/DDBJ databases">
        <authorList>
            <person name="Nowell W R."/>
        </authorList>
    </citation>
    <scope>NUCLEOTIDE SEQUENCE</scope>
</reference>
<dbReference type="Proteomes" id="UP000663866">
    <property type="component" value="Unassembled WGS sequence"/>
</dbReference>
<dbReference type="InterPro" id="IPR001017">
    <property type="entry name" value="DH_E1"/>
</dbReference>
<sequence>MNKISTETLSGAPMASATTPPERRALSEVMHSTKRSGGNYGSLAKSQSQLQPKFYICHKVQSDDTMQRLSLKYSIHVQEIKRVNKLWSDAELSLLENVYIPANPSQLLTLRTLYPTLNIVQNPSSATNLPRKTSTSAITTDEPMSSIRRSDSSTSTPTMTTITSSYEDYFSKIDRQIQSSKQSLQSFDVDKQRSKTQSNEINSSSLASNNDNNSNSDESNSSQNGRTTLWNNGRHKGIHHLSDNSVFVNITTTNTREKHVSAALERIRKERDDFDEFNSRALYGLCRSLSNQIGKRCQSSATTTGASNVAFEANASKMSFMSGHIKGAVTNKLEFIRPENATPIPIYQVLDSDGIIKDQSHSPDFTDEHLVKMYKDMTLLNVLDRILYESQRQGRISFYMTNFGEEATHIGSAAALNPKDLVYGQYREAGVLMYRGFKLNEFIDQCFGNARASCKGIQMPVHYGSTDLSFVTISSTLATQMPQAVGSAYAYKRAQNGLCVVCYFGEGAASEGDAHAALNFSATLEVPVLFFCRNNGYAISTTTVDQYRGDGIASRGPGYGMATIRVDGNDLFAVYNATKAARELALNEMRPVLIEAMTLRVGHHSTSDDSSAYRSVDEVRSRDKKDNPTLRLRKFMSQRGCWNEEKDEQWMKDSQKMVMEAFANCEKVKRAPIATMFENIFDKMEPHLQRQMKEMNEHVRQNHDHFPLSLYEQSST</sequence>
<evidence type="ECO:0000313" key="16">
    <source>
        <dbReference type="Proteomes" id="UP000663866"/>
    </source>
</evidence>
<keyword evidence="5" id="KW-0809">Transit peptide</keyword>
<dbReference type="GO" id="GO:0003863">
    <property type="term" value="F:branched-chain 2-oxo acid dehydrogenase activity"/>
    <property type="evidence" value="ECO:0007669"/>
    <property type="project" value="UniProtKB-EC"/>
</dbReference>
<dbReference type="Gene3D" id="3.10.350.10">
    <property type="entry name" value="LysM domain"/>
    <property type="match status" value="1"/>
</dbReference>
<dbReference type="EMBL" id="CAJOBF010000009">
    <property type="protein sequence ID" value="CAF3722103.1"/>
    <property type="molecule type" value="Genomic_DNA"/>
</dbReference>
<dbReference type="PANTHER" id="PTHR43380:SF1">
    <property type="entry name" value="2-OXOISOVALERATE DEHYDROGENASE SUBUNIT ALPHA, MITOCHONDRIAL"/>
    <property type="match status" value="1"/>
</dbReference>
<dbReference type="GO" id="GO:0005759">
    <property type="term" value="C:mitochondrial matrix"/>
    <property type="evidence" value="ECO:0007669"/>
    <property type="project" value="UniProtKB-SubCell"/>
</dbReference>
<keyword evidence="8" id="KW-0496">Mitochondrion</keyword>
<dbReference type="InterPro" id="IPR018392">
    <property type="entry name" value="LysM"/>
</dbReference>
<dbReference type="EC" id="1.2.4.4" evidence="9"/>
<evidence type="ECO:0000313" key="13">
    <source>
        <dbReference type="EMBL" id="CAF3722103.1"/>
    </source>
</evidence>
<proteinExistence type="inferred from homology"/>
<comment type="subcellular location">
    <subcellularLocation>
        <location evidence="2">Mitochondrion matrix</location>
    </subcellularLocation>
</comment>
<feature type="region of interest" description="Disordered" evidence="10">
    <location>
        <begin position="1"/>
        <end position="43"/>
    </location>
</feature>
<dbReference type="OrthoDB" id="3845at2759"/>
<keyword evidence="7 9" id="KW-0560">Oxidoreductase</keyword>
<evidence type="ECO:0000256" key="7">
    <source>
        <dbReference type="ARBA" id="ARBA00023002"/>
    </source>
</evidence>
<dbReference type="FunFam" id="3.40.50.970:FF:000015">
    <property type="entry name" value="2-oxoisovalerate dehydrogenase subunit alpha"/>
    <property type="match status" value="1"/>
</dbReference>
<dbReference type="PANTHER" id="PTHR43380">
    <property type="entry name" value="2-OXOISOVALERATE DEHYDROGENASE SUBUNIT ALPHA, MITOCHONDRIAL"/>
    <property type="match status" value="1"/>
</dbReference>
<evidence type="ECO:0000256" key="4">
    <source>
        <dbReference type="ARBA" id="ARBA00022723"/>
    </source>
</evidence>
<dbReference type="Pfam" id="PF01476">
    <property type="entry name" value="LysM"/>
    <property type="match status" value="1"/>
</dbReference>
<comment type="caution">
    <text evidence="13">The sequence shown here is derived from an EMBL/GenBank/DDBJ whole genome shotgun (WGS) entry which is preliminary data.</text>
</comment>
<evidence type="ECO:0000256" key="6">
    <source>
        <dbReference type="ARBA" id="ARBA00022958"/>
    </source>
</evidence>
<evidence type="ECO:0000256" key="8">
    <source>
        <dbReference type="ARBA" id="ARBA00023128"/>
    </source>
</evidence>
<evidence type="ECO:0000313" key="15">
    <source>
        <dbReference type="Proteomes" id="UP000663842"/>
    </source>
</evidence>
<accession>A0A818W910</accession>